<protein>
    <submittedName>
        <fullName evidence="1">Uncharacterized protein</fullName>
    </submittedName>
</protein>
<dbReference type="Proteomes" id="UP001234989">
    <property type="component" value="Chromosome 1"/>
</dbReference>
<organism evidence="1 2">
    <name type="scientific">Solanum verrucosum</name>
    <dbReference type="NCBI Taxonomy" id="315347"/>
    <lineage>
        <taxon>Eukaryota</taxon>
        <taxon>Viridiplantae</taxon>
        <taxon>Streptophyta</taxon>
        <taxon>Embryophyta</taxon>
        <taxon>Tracheophyta</taxon>
        <taxon>Spermatophyta</taxon>
        <taxon>Magnoliopsida</taxon>
        <taxon>eudicotyledons</taxon>
        <taxon>Gunneridae</taxon>
        <taxon>Pentapetalae</taxon>
        <taxon>asterids</taxon>
        <taxon>lamiids</taxon>
        <taxon>Solanales</taxon>
        <taxon>Solanaceae</taxon>
        <taxon>Solanoideae</taxon>
        <taxon>Solaneae</taxon>
        <taxon>Solanum</taxon>
    </lineage>
</organism>
<keyword evidence="2" id="KW-1185">Reference proteome</keyword>
<dbReference type="EMBL" id="CP133612">
    <property type="protein sequence ID" value="WMV08250.1"/>
    <property type="molecule type" value="Genomic_DNA"/>
</dbReference>
<sequence>MSIKILDSVYSPMIPLCLSKLLLYGSFSNRILIFTAMCCILLP</sequence>
<gene>
    <name evidence="1" type="ORF">MTR67_001635</name>
</gene>
<reference evidence="1" key="1">
    <citation type="submission" date="2023-08" db="EMBL/GenBank/DDBJ databases">
        <title>A de novo genome assembly of Solanum verrucosum Schlechtendal, a Mexican diploid species geographically isolated from the other diploid A-genome species in potato relatives.</title>
        <authorList>
            <person name="Hosaka K."/>
        </authorList>
    </citation>
    <scope>NUCLEOTIDE SEQUENCE</scope>
    <source>
        <tissue evidence="1">Young leaves</tissue>
    </source>
</reference>
<accession>A0AAF0PS79</accession>
<name>A0AAF0PS79_SOLVR</name>
<evidence type="ECO:0000313" key="2">
    <source>
        <dbReference type="Proteomes" id="UP001234989"/>
    </source>
</evidence>
<proteinExistence type="predicted"/>
<evidence type="ECO:0000313" key="1">
    <source>
        <dbReference type="EMBL" id="WMV08250.1"/>
    </source>
</evidence>
<dbReference type="AlphaFoldDB" id="A0AAF0PS79"/>